<evidence type="ECO:0000313" key="2">
    <source>
        <dbReference type="Proteomes" id="UP001165960"/>
    </source>
</evidence>
<proteinExistence type="predicted"/>
<dbReference type="Proteomes" id="UP001165960">
    <property type="component" value="Unassembled WGS sequence"/>
</dbReference>
<sequence>MFNNEAHEKLDFVIPYLKQRQNPYTAILELDSQFKDCHPTEQEVIPINNMFSHTKLATENKANQVKPFKNPNSVTVETVEDTPALPSLPNLKPTDLLLKQLTLLNLNKQSLRYARKNQ</sequence>
<dbReference type="EMBL" id="QTSX02006539">
    <property type="protein sequence ID" value="KAJ9053271.1"/>
    <property type="molecule type" value="Genomic_DNA"/>
</dbReference>
<keyword evidence="2" id="KW-1185">Reference proteome</keyword>
<protein>
    <submittedName>
        <fullName evidence="1">Uncharacterized protein</fullName>
    </submittedName>
</protein>
<organism evidence="1 2">
    <name type="scientific">Entomophthora muscae</name>
    <dbReference type="NCBI Taxonomy" id="34485"/>
    <lineage>
        <taxon>Eukaryota</taxon>
        <taxon>Fungi</taxon>
        <taxon>Fungi incertae sedis</taxon>
        <taxon>Zoopagomycota</taxon>
        <taxon>Entomophthoromycotina</taxon>
        <taxon>Entomophthoromycetes</taxon>
        <taxon>Entomophthorales</taxon>
        <taxon>Entomophthoraceae</taxon>
        <taxon>Entomophthora</taxon>
    </lineage>
</organism>
<accession>A0ACC2RTA3</accession>
<comment type="caution">
    <text evidence="1">The sequence shown here is derived from an EMBL/GenBank/DDBJ whole genome shotgun (WGS) entry which is preliminary data.</text>
</comment>
<reference evidence="1" key="1">
    <citation type="submission" date="2022-04" db="EMBL/GenBank/DDBJ databases">
        <title>Genome of the entomopathogenic fungus Entomophthora muscae.</title>
        <authorList>
            <person name="Elya C."/>
            <person name="Lovett B.R."/>
            <person name="Lee E."/>
            <person name="Macias A.M."/>
            <person name="Hajek A.E."/>
            <person name="De Bivort B.L."/>
            <person name="Kasson M.T."/>
            <person name="De Fine Licht H.H."/>
            <person name="Stajich J.E."/>
        </authorList>
    </citation>
    <scope>NUCLEOTIDE SEQUENCE</scope>
    <source>
        <strain evidence="1">Berkeley</strain>
    </source>
</reference>
<gene>
    <name evidence="1" type="ORF">DSO57_1026014</name>
</gene>
<name>A0ACC2RTA3_9FUNG</name>
<evidence type="ECO:0000313" key="1">
    <source>
        <dbReference type="EMBL" id="KAJ9053271.1"/>
    </source>
</evidence>